<evidence type="ECO:0000313" key="3">
    <source>
        <dbReference type="EMBL" id="MBB6123875.1"/>
    </source>
</evidence>
<evidence type="ECO:0000313" key="4">
    <source>
        <dbReference type="Proteomes" id="UP000552700"/>
    </source>
</evidence>
<comment type="caution">
    <text evidence="3">The sequence shown here is derived from an EMBL/GenBank/DDBJ whole genome shotgun (WGS) entry which is preliminary data.</text>
</comment>
<dbReference type="RefSeq" id="WP_184079377.1">
    <property type="nucleotide sequence ID" value="NZ_JACIJP010000002.1"/>
</dbReference>
<organism evidence="3 4">
    <name type="scientific">Sphingobium subterraneum</name>
    <dbReference type="NCBI Taxonomy" id="627688"/>
    <lineage>
        <taxon>Bacteria</taxon>
        <taxon>Pseudomonadati</taxon>
        <taxon>Pseudomonadota</taxon>
        <taxon>Alphaproteobacteria</taxon>
        <taxon>Sphingomonadales</taxon>
        <taxon>Sphingomonadaceae</taxon>
        <taxon>Sphingobium</taxon>
    </lineage>
</organism>
<name>A0A841J5Q5_9SPHN</name>
<dbReference type="PROSITE" id="PS51257">
    <property type="entry name" value="PROKAR_LIPOPROTEIN"/>
    <property type="match status" value="1"/>
</dbReference>
<feature type="region of interest" description="Disordered" evidence="1">
    <location>
        <begin position="57"/>
        <end position="80"/>
    </location>
</feature>
<keyword evidence="4" id="KW-1185">Reference proteome</keyword>
<feature type="chain" id="PRO_5032749537" description="Lipoprotein" evidence="2">
    <location>
        <begin position="21"/>
        <end position="251"/>
    </location>
</feature>
<evidence type="ECO:0000256" key="1">
    <source>
        <dbReference type="SAM" id="MobiDB-lite"/>
    </source>
</evidence>
<reference evidence="3 4" key="1">
    <citation type="submission" date="2020-08" db="EMBL/GenBank/DDBJ databases">
        <title>Genomic Encyclopedia of Type Strains, Phase IV (KMG-IV): sequencing the most valuable type-strain genomes for metagenomic binning, comparative biology and taxonomic classification.</title>
        <authorList>
            <person name="Goeker M."/>
        </authorList>
    </citation>
    <scope>NUCLEOTIDE SEQUENCE [LARGE SCALE GENOMIC DNA]</scope>
    <source>
        <strain evidence="3 4">DSM 102255</strain>
    </source>
</reference>
<dbReference type="Proteomes" id="UP000552700">
    <property type="component" value="Unassembled WGS sequence"/>
</dbReference>
<dbReference type="AlphaFoldDB" id="A0A841J5Q5"/>
<protein>
    <recommendedName>
        <fullName evidence="5">Lipoprotein</fullName>
    </recommendedName>
</protein>
<gene>
    <name evidence="3" type="ORF">FHS92_001604</name>
</gene>
<evidence type="ECO:0008006" key="5">
    <source>
        <dbReference type="Google" id="ProtNLM"/>
    </source>
</evidence>
<dbReference type="EMBL" id="JACIJP010000002">
    <property type="protein sequence ID" value="MBB6123875.1"/>
    <property type="molecule type" value="Genomic_DNA"/>
</dbReference>
<proteinExistence type="predicted"/>
<sequence length="251" mass="26342">MNRARLSCLTATAMLSLLLAGCGKKSNENNLATLDAQLTNNTSDPALREALESPVTVDPDLTSQSNRHSVRPSDTPLDGAVPVELGARPTVAQLEKAAGGKLMSAPAATKADSEELVPVTLGALAKQQRSGSQTKRDCPASRLSYAMEWAQRLPAAFPIYPGGQLQEAAGADNGPCGIRAVSFTTKAPVQDVLDFYYTTATRARFNAERQIRDGQDVLGGTRTSDDGAYLVMVQPVRGGGASVDIIVNGGL</sequence>
<evidence type="ECO:0000256" key="2">
    <source>
        <dbReference type="SAM" id="SignalP"/>
    </source>
</evidence>
<accession>A0A841J5Q5</accession>
<keyword evidence="2" id="KW-0732">Signal</keyword>
<feature type="signal peptide" evidence="2">
    <location>
        <begin position="1"/>
        <end position="20"/>
    </location>
</feature>